<protein>
    <submittedName>
        <fullName evidence="1">Uncharacterized protein</fullName>
    </submittedName>
</protein>
<keyword evidence="2" id="KW-1185">Reference proteome</keyword>
<evidence type="ECO:0000313" key="2">
    <source>
        <dbReference type="Proteomes" id="UP001283361"/>
    </source>
</evidence>
<name>A0AAE1D793_9GAST</name>
<dbReference type="EMBL" id="JAWDGP010005062">
    <property type="protein sequence ID" value="KAK3759917.1"/>
    <property type="molecule type" value="Genomic_DNA"/>
</dbReference>
<reference evidence="1" key="1">
    <citation type="journal article" date="2023" name="G3 (Bethesda)">
        <title>A reference genome for the long-term kleptoplast-retaining sea slug Elysia crispata morphotype clarki.</title>
        <authorList>
            <person name="Eastman K.E."/>
            <person name="Pendleton A.L."/>
            <person name="Shaikh M.A."/>
            <person name="Suttiyut T."/>
            <person name="Ogas R."/>
            <person name="Tomko P."/>
            <person name="Gavelis G."/>
            <person name="Widhalm J.R."/>
            <person name="Wisecaver J.H."/>
        </authorList>
    </citation>
    <scope>NUCLEOTIDE SEQUENCE</scope>
    <source>
        <strain evidence="1">ECLA1</strain>
    </source>
</reference>
<accession>A0AAE1D793</accession>
<comment type="caution">
    <text evidence="1">The sequence shown here is derived from an EMBL/GenBank/DDBJ whole genome shotgun (WGS) entry which is preliminary data.</text>
</comment>
<evidence type="ECO:0000313" key="1">
    <source>
        <dbReference type="EMBL" id="KAK3759917.1"/>
    </source>
</evidence>
<sequence>MSSRGAVAAVKWSHGECSGCCGKVWRGQDECCLMSSRSAVATVEWSHGSAAAAVRRSDGECSGCCGKVWRGQDECCVMSSRSCGCCRVVSRGVQRLLWKGLAGSGRMLSDVFKECCGYCRMVSRGRECSGCCGKNWRGQDECCVMSSRSCGCCRVVSRGRVRVNVV</sequence>
<organism evidence="1 2">
    <name type="scientific">Elysia crispata</name>
    <name type="common">lettuce slug</name>
    <dbReference type="NCBI Taxonomy" id="231223"/>
    <lineage>
        <taxon>Eukaryota</taxon>
        <taxon>Metazoa</taxon>
        <taxon>Spiralia</taxon>
        <taxon>Lophotrochozoa</taxon>
        <taxon>Mollusca</taxon>
        <taxon>Gastropoda</taxon>
        <taxon>Heterobranchia</taxon>
        <taxon>Euthyneura</taxon>
        <taxon>Panpulmonata</taxon>
        <taxon>Sacoglossa</taxon>
        <taxon>Placobranchoidea</taxon>
        <taxon>Plakobranchidae</taxon>
        <taxon>Elysia</taxon>
    </lineage>
</organism>
<gene>
    <name evidence="1" type="ORF">RRG08_044490</name>
</gene>
<proteinExistence type="predicted"/>
<dbReference type="Proteomes" id="UP001283361">
    <property type="component" value="Unassembled WGS sequence"/>
</dbReference>
<dbReference type="AlphaFoldDB" id="A0AAE1D793"/>